<proteinExistence type="predicted"/>
<keyword evidence="1" id="KW-0732">Signal</keyword>
<evidence type="ECO:0000313" key="3">
    <source>
        <dbReference type="Proteomes" id="UP001171916"/>
    </source>
</evidence>
<evidence type="ECO:0000256" key="1">
    <source>
        <dbReference type="SAM" id="SignalP"/>
    </source>
</evidence>
<comment type="caution">
    <text evidence="2">The sequence shown here is derived from an EMBL/GenBank/DDBJ whole genome shotgun (WGS) entry which is preliminary data.</text>
</comment>
<sequence>MKKFFVLLLTAGIAGGAFAQDATKLSIKKVGTSKVAVASTDEAEGSMIVKIMDQNGDLIYRDRIAERDGYKKIYDLSQMEEGEFDVAVTGQSGESTSATVSNYIEVTPVVYSRFSEVGEDTYKLLISAHQEEEEIKVLIFDGGRLIHSEMVLDPQGLHKVYKVERPSGEGITFKVETSSGFEDYVTKK</sequence>
<name>A0ABT7YEI2_9BACT</name>
<gene>
    <name evidence="2" type="ORF">QVH07_12275</name>
</gene>
<protein>
    <submittedName>
        <fullName evidence="2">Uncharacterized protein</fullName>
    </submittedName>
</protein>
<reference evidence="2" key="1">
    <citation type="submission" date="2023-06" db="EMBL/GenBank/DDBJ databases">
        <title>Robiginitalea aurantiacus sp. nov. and Algoriphagus sediminis sp. nov., isolated from coastal sediment.</title>
        <authorList>
            <person name="Zhou Z.Y."/>
            <person name="An J."/>
            <person name="Jia Y.W."/>
            <person name="Du Z.J."/>
        </authorList>
    </citation>
    <scope>NUCLEOTIDE SEQUENCE</scope>
    <source>
        <strain evidence="2">C2-7</strain>
    </source>
</reference>
<feature type="chain" id="PRO_5046863415" evidence="1">
    <location>
        <begin position="20"/>
        <end position="188"/>
    </location>
</feature>
<keyword evidence="3" id="KW-1185">Reference proteome</keyword>
<accession>A0ABT7YEI2</accession>
<organism evidence="2 3">
    <name type="scientific">Algoriphagus sediminis</name>
    <dbReference type="NCBI Taxonomy" id="3057113"/>
    <lineage>
        <taxon>Bacteria</taxon>
        <taxon>Pseudomonadati</taxon>
        <taxon>Bacteroidota</taxon>
        <taxon>Cytophagia</taxon>
        <taxon>Cytophagales</taxon>
        <taxon>Cyclobacteriaceae</taxon>
        <taxon>Algoriphagus</taxon>
    </lineage>
</organism>
<dbReference type="Proteomes" id="UP001171916">
    <property type="component" value="Unassembled WGS sequence"/>
</dbReference>
<evidence type="ECO:0000313" key="2">
    <source>
        <dbReference type="EMBL" id="MDN3204931.1"/>
    </source>
</evidence>
<dbReference type="EMBL" id="JAUEPH010000005">
    <property type="protein sequence ID" value="MDN3204931.1"/>
    <property type="molecule type" value="Genomic_DNA"/>
</dbReference>
<dbReference type="RefSeq" id="WP_290000777.1">
    <property type="nucleotide sequence ID" value="NZ_JAUEPH010000005.1"/>
</dbReference>
<feature type="signal peptide" evidence="1">
    <location>
        <begin position="1"/>
        <end position="19"/>
    </location>
</feature>